<name>A0A6J7I7K6_9ZZZZ</name>
<evidence type="ECO:0000313" key="1">
    <source>
        <dbReference type="EMBL" id="CAB4926670.1"/>
    </source>
</evidence>
<dbReference type="AlphaFoldDB" id="A0A6J7I7K6"/>
<sequence length="156" mass="16761">MTEQLASWAVLVTRAGTGWEVRRLADHADTELPVLEGSLTGDWPGPFVVVVDTRLYFVALTHGPGGMVRAMISDGGLPEFLLAAEVMERYGIEGVEVDADDEEEHPAGDLDLFADAGLPRADLEQILTADLWADEMVAEIAQRLGFAAELAAAVRA</sequence>
<protein>
    <submittedName>
        <fullName evidence="1">Unannotated protein</fullName>
    </submittedName>
</protein>
<dbReference type="EMBL" id="CAFBMQ010000308">
    <property type="protein sequence ID" value="CAB4926670.1"/>
    <property type="molecule type" value="Genomic_DNA"/>
</dbReference>
<gene>
    <name evidence="1" type="ORF">UFOPK3609_01709</name>
</gene>
<organism evidence="1">
    <name type="scientific">freshwater metagenome</name>
    <dbReference type="NCBI Taxonomy" id="449393"/>
    <lineage>
        <taxon>unclassified sequences</taxon>
        <taxon>metagenomes</taxon>
        <taxon>ecological metagenomes</taxon>
    </lineage>
</organism>
<proteinExistence type="predicted"/>
<dbReference type="InterPro" id="IPR023869">
    <property type="entry name" value="tRNA_Adeno_NH3ase_assoc_put"/>
</dbReference>
<accession>A0A6J7I7K6</accession>
<reference evidence="1" key="1">
    <citation type="submission" date="2020-05" db="EMBL/GenBank/DDBJ databases">
        <authorList>
            <person name="Chiriac C."/>
            <person name="Salcher M."/>
            <person name="Ghai R."/>
            <person name="Kavagutti S V."/>
        </authorList>
    </citation>
    <scope>NUCLEOTIDE SEQUENCE</scope>
</reference>
<dbReference type="NCBIfam" id="TIGR03941">
    <property type="entry name" value="tRNA_deam_assoc"/>
    <property type="match status" value="1"/>
</dbReference>